<organism evidence="2 3">
    <name type="scientific">Macrostomum lignano</name>
    <dbReference type="NCBI Taxonomy" id="282301"/>
    <lineage>
        <taxon>Eukaryota</taxon>
        <taxon>Metazoa</taxon>
        <taxon>Spiralia</taxon>
        <taxon>Lophotrochozoa</taxon>
        <taxon>Platyhelminthes</taxon>
        <taxon>Rhabditophora</taxon>
        <taxon>Macrostomorpha</taxon>
        <taxon>Macrostomida</taxon>
        <taxon>Macrostomidae</taxon>
        <taxon>Macrostomum</taxon>
    </lineage>
</organism>
<evidence type="ECO:0000313" key="2">
    <source>
        <dbReference type="Proteomes" id="UP000095280"/>
    </source>
</evidence>
<evidence type="ECO:0000313" key="3">
    <source>
        <dbReference type="WBParaSite" id="maker-unitig_2105-snap-gene-0.1-mRNA-1"/>
    </source>
</evidence>
<sequence length="229" mass="24700">ARRTCAGAGHPAERHGSLRPPARLAASRVDLVLSLTNCLEHHLEIGRSAQASSSPSPKSSNDWTEQAQRQLSSEFLLYEEQWQRRGARRCSGRCGHPATSCFRSLRELEHLNGEAAHLAPAWTELGLCAATSTWPRRRRLVLLDSSGPSVLARPREGPPSLAAALTYCNTRAPSEEQLRVRSSMTHPAQQVPGEARLAIAGAPAGSSGLAEQDAGKLLCFDNEGCRIAP</sequence>
<evidence type="ECO:0000256" key="1">
    <source>
        <dbReference type="SAM" id="MobiDB-lite"/>
    </source>
</evidence>
<accession>A0A1I8F585</accession>
<proteinExistence type="predicted"/>
<feature type="region of interest" description="Disordered" evidence="1">
    <location>
        <begin position="1"/>
        <end position="21"/>
    </location>
</feature>
<dbReference type="AlphaFoldDB" id="A0A1I8F585"/>
<reference evidence="3" key="1">
    <citation type="submission" date="2016-11" db="UniProtKB">
        <authorList>
            <consortium name="WormBaseParasite"/>
        </authorList>
    </citation>
    <scope>IDENTIFICATION</scope>
</reference>
<protein>
    <submittedName>
        <fullName evidence="3">WD_REPEATS_REGION domain-containing protein</fullName>
    </submittedName>
</protein>
<dbReference type="WBParaSite" id="maker-unitig_2105-snap-gene-0.1-mRNA-1">
    <property type="protein sequence ID" value="maker-unitig_2105-snap-gene-0.1-mRNA-1"/>
    <property type="gene ID" value="maker-unitig_2105-snap-gene-0.1"/>
</dbReference>
<dbReference type="Proteomes" id="UP000095280">
    <property type="component" value="Unplaced"/>
</dbReference>
<name>A0A1I8F585_9PLAT</name>
<keyword evidence="2" id="KW-1185">Reference proteome</keyword>